<keyword evidence="2 4" id="KW-0479">Metal-binding</keyword>
<keyword evidence="1 4" id="KW-0349">Heme</keyword>
<dbReference type="SUPFAM" id="SSF46626">
    <property type="entry name" value="Cytochrome c"/>
    <property type="match status" value="2"/>
</dbReference>
<feature type="domain" description="Cytochrome c" evidence="6">
    <location>
        <begin position="59"/>
        <end position="181"/>
    </location>
</feature>
<dbReference type="InterPro" id="IPR003468">
    <property type="entry name" value="Cyt_c_oxidase_monohaem-su/FixO"/>
</dbReference>
<reference evidence="7 8" key="1">
    <citation type="submission" date="2021-03" db="EMBL/GenBank/DDBJ databases">
        <title>Genomic Encyclopedia of Type Strains, Phase IV (KMG-IV): sequencing the most valuable type-strain genomes for metagenomic binning, comparative biology and taxonomic classification.</title>
        <authorList>
            <person name="Goeker M."/>
        </authorList>
    </citation>
    <scope>NUCLEOTIDE SEQUENCE [LARGE SCALE GENOMIC DNA]</scope>
    <source>
        <strain evidence="7 8">DSM 27138</strain>
    </source>
</reference>
<dbReference type="Gene3D" id="1.10.760.10">
    <property type="entry name" value="Cytochrome c-like domain"/>
    <property type="match status" value="2"/>
</dbReference>
<dbReference type="EMBL" id="JAGGLG010000012">
    <property type="protein sequence ID" value="MBP2018349.1"/>
    <property type="molecule type" value="Genomic_DNA"/>
</dbReference>
<dbReference type="Pfam" id="PF13442">
    <property type="entry name" value="Cytochrome_CBB3"/>
    <property type="match status" value="1"/>
</dbReference>
<evidence type="ECO:0000313" key="7">
    <source>
        <dbReference type="EMBL" id="MBP2018349.1"/>
    </source>
</evidence>
<dbReference type="PROSITE" id="PS51007">
    <property type="entry name" value="CYTC"/>
    <property type="match status" value="2"/>
</dbReference>
<dbReference type="Proteomes" id="UP001519289">
    <property type="component" value="Unassembled WGS sequence"/>
</dbReference>
<dbReference type="InterPro" id="IPR009056">
    <property type="entry name" value="Cyt_c-like_dom"/>
</dbReference>
<feature type="region of interest" description="Disordered" evidence="5">
    <location>
        <begin position="101"/>
        <end position="125"/>
    </location>
</feature>
<evidence type="ECO:0000259" key="6">
    <source>
        <dbReference type="PROSITE" id="PS51007"/>
    </source>
</evidence>
<evidence type="ECO:0000256" key="5">
    <source>
        <dbReference type="SAM" id="MobiDB-lite"/>
    </source>
</evidence>
<keyword evidence="8" id="KW-1185">Reference proteome</keyword>
<proteinExistence type="predicted"/>
<evidence type="ECO:0000256" key="1">
    <source>
        <dbReference type="ARBA" id="ARBA00022617"/>
    </source>
</evidence>
<gene>
    <name evidence="7" type="ORF">J2Z79_001757</name>
</gene>
<name>A0ABS4JV62_9FIRM</name>
<dbReference type="RefSeq" id="WP_209466475.1">
    <property type="nucleotide sequence ID" value="NZ_JAGGLG010000012.1"/>
</dbReference>
<organism evidence="7 8">
    <name type="scientific">Symbiobacterium terraclitae</name>
    <dbReference type="NCBI Taxonomy" id="557451"/>
    <lineage>
        <taxon>Bacteria</taxon>
        <taxon>Bacillati</taxon>
        <taxon>Bacillota</taxon>
        <taxon>Clostridia</taxon>
        <taxon>Eubacteriales</taxon>
        <taxon>Symbiobacteriaceae</taxon>
        <taxon>Symbiobacterium</taxon>
    </lineage>
</organism>
<dbReference type="InterPro" id="IPR036909">
    <property type="entry name" value="Cyt_c-like_dom_sf"/>
</dbReference>
<evidence type="ECO:0000313" key="8">
    <source>
        <dbReference type="Proteomes" id="UP001519289"/>
    </source>
</evidence>
<dbReference type="Pfam" id="PF02433">
    <property type="entry name" value="FixO"/>
    <property type="match status" value="1"/>
</dbReference>
<evidence type="ECO:0000256" key="2">
    <source>
        <dbReference type="ARBA" id="ARBA00022723"/>
    </source>
</evidence>
<keyword evidence="3 4" id="KW-0408">Iron</keyword>
<evidence type="ECO:0000256" key="3">
    <source>
        <dbReference type="ARBA" id="ARBA00023004"/>
    </source>
</evidence>
<accession>A0ABS4JV62</accession>
<protein>
    <submittedName>
        <fullName evidence="7">Cytochrome c oxidase cbb3-type subunit 2</fullName>
    </submittedName>
</protein>
<sequence length="320" mass="35160">MGHKFEKNAALLALGAFLLLSFAVAITVALPLMQEDLYAASPSSPRYEGMFNDGKPISPQVARGRQIYIREGCFYCHTQQVRTLDNDAAFQAPAVTLDDGTVLGGRPTRPEDYGNDNPALLGSQRTGPDLKYVGHRLPSKDWHIAHLIDPRSTEPNSIMPSYAHLPPDELDALAEYLLTLRDWAIPIKTLAKYPGPDILAATDDLLPEEYRNLQNPYSGDDAAVLARAEALIEANGCLACHGQDMRGKTAADGWASPPYPTNWYKAAETHSEQFIFWVISEGTLKEDGTGSGMPAWRLNGISEEDRWALTTYIKSLAGKE</sequence>
<evidence type="ECO:0000256" key="4">
    <source>
        <dbReference type="PROSITE-ProRule" id="PRU00433"/>
    </source>
</evidence>
<feature type="domain" description="Cytochrome c" evidence="6">
    <location>
        <begin position="223"/>
        <end position="317"/>
    </location>
</feature>
<comment type="caution">
    <text evidence="7">The sequence shown here is derived from an EMBL/GenBank/DDBJ whole genome shotgun (WGS) entry which is preliminary data.</text>
</comment>